<evidence type="ECO:0000256" key="1">
    <source>
        <dbReference type="SAM" id="Phobius"/>
    </source>
</evidence>
<keyword evidence="1" id="KW-1133">Transmembrane helix</keyword>
<gene>
    <name evidence="2" type="ORF">DNH61_16265</name>
</gene>
<evidence type="ECO:0000313" key="2">
    <source>
        <dbReference type="EMBL" id="PZD94785.1"/>
    </source>
</evidence>
<evidence type="ECO:0000313" key="3">
    <source>
        <dbReference type="Proteomes" id="UP000249522"/>
    </source>
</evidence>
<protein>
    <submittedName>
        <fullName evidence="2">Uncharacterized protein</fullName>
    </submittedName>
</protein>
<feature type="transmembrane region" description="Helical" evidence="1">
    <location>
        <begin position="73"/>
        <end position="92"/>
    </location>
</feature>
<keyword evidence="3" id="KW-1185">Reference proteome</keyword>
<comment type="caution">
    <text evidence="2">The sequence shown here is derived from an EMBL/GenBank/DDBJ whole genome shotgun (WGS) entry which is preliminary data.</text>
</comment>
<dbReference type="OrthoDB" id="2939431at2"/>
<accession>A0A2W1LIR5</accession>
<dbReference type="AlphaFoldDB" id="A0A2W1LIR5"/>
<dbReference type="EMBL" id="QKRB01000050">
    <property type="protein sequence ID" value="PZD94785.1"/>
    <property type="molecule type" value="Genomic_DNA"/>
</dbReference>
<sequence length="99" mass="11149">MLESLFYFVFIYGIPALLLWSVILAAYQSRGRGKLRGIAEFVVAVWFYARLSFGTWVGLVSLLFGTAALVEGAFWGALFLLLFGGVMVVWFFPRRGVEE</sequence>
<keyword evidence="1" id="KW-0472">Membrane</keyword>
<name>A0A2W1LIR5_9BACL</name>
<proteinExistence type="predicted"/>
<organism evidence="2 3">
    <name type="scientific">Paenibacillus sambharensis</name>
    <dbReference type="NCBI Taxonomy" id="1803190"/>
    <lineage>
        <taxon>Bacteria</taxon>
        <taxon>Bacillati</taxon>
        <taxon>Bacillota</taxon>
        <taxon>Bacilli</taxon>
        <taxon>Bacillales</taxon>
        <taxon>Paenibacillaceae</taxon>
        <taxon>Paenibacillus</taxon>
    </lineage>
</organism>
<feature type="transmembrane region" description="Helical" evidence="1">
    <location>
        <begin position="6"/>
        <end position="27"/>
    </location>
</feature>
<reference evidence="2 3" key="1">
    <citation type="submission" date="2018-06" db="EMBL/GenBank/DDBJ databases">
        <title>Paenibacillus imtechensis sp. nov.</title>
        <authorList>
            <person name="Pinnaka A.K."/>
            <person name="Singh H."/>
            <person name="Kaur M."/>
        </authorList>
    </citation>
    <scope>NUCLEOTIDE SEQUENCE [LARGE SCALE GENOMIC DNA]</scope>
    <source>
        <strain evidence="2 3">SMB1</strain>
    </source>
</reference>
<keyword evidence="1" id="KW-0812">Transmembrane</keyword>
<dbReference type="Proteomes" id="UP000249522">
    <property type="component" value="Unassembled WGS sequence"/>
</dbReference>
<dbReference type="RefSeq" id="WP_111147743.1">
    <property type="nucleotide sequence ID" value="NZ_QKRB01000050.1"/>
</dbReference>
<feature type="transmembrane region" description="Helical" evidence="1">
    <location>
        <begin position="39"/>
        <end position="67"/>
    </location>
</feature>